<gene>
    <name evidence="5" type="ORF">Syun_011365</name>
</gene>
<proteinExistence type="inferred from homology"/>
<evidence type="ECO:0000256" key="1">
    <source>
        <dbReference type="ARBA" id="ARBA00010537"/>
    </source>
</evidence>
<dbReference type="Proteomes" id="UP001420932">
    <property type="component" value="Unassembled WGS sequence"/>
</dbReference>
<dbReference type="InterPro" id="IPR036796">
    <property type="entry name" value="Ribosomal_uL11_N_sf"/>
</dbReference>
<feature type="region of interest" description="Disordered" evidence="4">
    <location>
        <begin position="218"/>
        <end position="238"/>
    </location>
</feature>
<evidence type="ECO:0000313" key="5">
    <source>
        <dbReference type="EMBL" id="KAK9141965.1"/>
    </source>
</evidence>
<accession>A0AAP0JYF3</accession>
<dbReference type="SUPFAM" id="SSF54747">
    <property type="entry name" value="Ribosomal L11/L12e N-terminal domain"/>
    <property type="match status" value="1"/>
</dbReference>
<name>A0AAP0JYF3_9MAGN</name>
<dbReference type="GO" id="GO:1990904">
    <property type="term" value="C:ribonucleoprotein complex"/>
    <property type="evidence" value="ECO:0007669"/>
    <property type="project" value="UniProtKB-KW"/>
</dbReference>
<dbReference type="AlphaFoldDB" id="A0AAP0JYF3"/>
<evidence type="ECO:0000256" key="2">
    <source>
        <dbReference type="ARBA" id="ARBA00022980"/>
    </source>
</evidence>
<dbReference type="Gene3D" id="3.30.1550.10">
    <property type="entry name" value="Ribosomal protein L11/L12, N-terminal domain"/>
    <property type="match status" value="1"/>
</dbReference>
<dbReference type="GO" id="GO:0005840">
    <property type="term" value="C:ribosome"/>
    <property type="evidence" value="ECO:0007669"/>
    <property type="project" value="UniProtKB-KW"/>
</dbReference>
<organism evidence="5 6">
    <name type="scientific">Stephania yunnanensis</name>
    <dbReference type="NCBI Taxonomy" id="152371"/>
    <lineage>
        <taxon>Eukaryota</taxon>
        <taxon>Viridiplantae</taxon>
        <taxon>Streptophyta</taxon>
        <taxon>Embryophyta</taxon>
        <taxon>Tracheophyta</taxon>
        <taxon>Spermatophyta</taxon>
        <taxon>Magnoliopsida</taxon>
        <taxon>Ranunculales</taxon>
        <taxon>Menispermaceae</taxon>
        <taxon>Menispermoideae</taxon>
        <taxon>Cissampelideae</taxon>
        <taxon>Stephania</taxon>
    </lineage>
</organism>
<keyword evidence="6" id="KW-1185">Reference proteome</keyword>
<comment type="caution">
    <text evidence="5">The sequence shown here is derived from an EMBL/GenBank/DDBJ whole genome shotgun (WGS) entry which is preliminary data.</text>
</comment>
<sequence length="258" mass="28980">MKKMKKKKSKTAVAELERIERMSSSMLDLLNSRCVTAESEGVGGAVMAVATIGFLPSPIRLFLLPRARRRSAFSSASSSLPRAHHRRRALVLLLLLLLRDHLLFFHSTLFVSSSVQTLIALASDMPPKFDPSRGDVYVRVTGGEVGAASSPAPKIGPLASRRRRRRGHSQETTKDRKGLVVTVKLTVRNRQRRCRWCRPRALPVLSLLFRRIGEDGGLIDEEEEESGGDEEDEEEEIEDGGRFRFLLSSNSFYFEPQF</sequence>
<dbReference type="EMBL" id="JBBNAF010000005">
    <property type="protein sequence ID" value="KAK9141965.1"/>
    <property type="molecule type" value="Genomic_DNA"/>
</dbReference>
<evidence type="ECO:0000256" key="4">
    <source>
        <dbReference type="SAM" id="MobiDB-lite"/>
    </source>
</evidence>
<evidence type="ECO:0000256" key="3">
    <source>
        <dbReference type="ARBA" id="ARBA00023274"/>
    </source>
</evidence>
<evidence type="ECO:0000313" key="6">
    <source>
        <dbReference type="Proteomes" id="UP001420932"/>
    </source>
</evidence>
<protein>
    <submittedName>
        <fullName evidence="5">Uncharacterized protein</fullName>
    </submittedName>
</protein>
<comment type="similarity">
    <text evidence="1">Belongs to the universal ribosomal protein uL11 family.</text>
</comment>
<keyword evidence="3" id="KW-0687">Ribonucleoprotein</keyword>
<reference evidence="5 6" key="1">
    <citation type="submission" date="2024-01" db="EMBL/GenBank/DDBJ databases">
        <title>Genome assemblies of Stephania.</title>
        <authorList>
            <person name="Yang L."/>
        </authorList>
    </citation>
    <scope>NUCLEOTIDE SEQUENCE [LARGE SCALE GENOMIC DNA]</scope>
    <source>
        <strain evidence="5">YNDBR</strain>
        <tissue evidence="5">Leaf</tissue>
    </source>
</reference>
<keyword evidence="2" id="KW-0689">Ribosomal protein</keyword>
<feature type="region of interest" description="Disordered" evidence="4">
    <location>
        <begin position="148"/>
        <end position="175"/>
    </location>
</feature>